<accession>A0A6C0E3Y6</accession>
<dbReference type="AlphaFoldDB" id="A0A6C0E3Y6"/>
<protein>
    <submittedName>
        <fullName evidence="2">Uncharacterized protein</fullName>
    </submittedName>
</protein>
<evidence type="ECO:0000256" key="1">
    <source>
        <dbReference type="SAM" id="Phobius"/>
    </source>
</evidence>
<organism evidence="2">
    <name type="scientific">viral metagenome</name>
    <dbReference type="NCBI Taxonomy" id="1070528"/>
    <lineage>
        <taxon>unclassified sequences</taxon>
        <taxon>metagenomes</taxon>
        <taxon>organismal metagenomes</taxon>
    </lineage>
</organism>
<keyword evidence="1" id="KW-0812">Transmembrane</keyword>
<dbReference type="Pfam" id="PF05721">
    <property type="entry name" value="PhyH"/>
    <property type="match status" value="1"/>
</dbReference>
<name>A0A6C0E3Y6_9ZZZZ</name>
<reference evidence="2" key="1">
    <citation type="journal article" date="2020" name="Nature">
        <title>Giant virus diversity and host interactions through global metagenomics.</title>
        <authorList>
            <person name="Schulz F."/>
            <person name="Roux S."/>
            <person name="Paez-Espino D."/>
            <person name="Jungbluth S."/>
            <person name="Walsh D.A."/>
            <person name="Denef V.J."/>
            <person name="McMahon K.D."/>
            <person name="Konstantinidis K.T."/>
            <person name="Eloe-Fadrosh E.A."/>
            <person name="Kyrpides N.C."/>
            <person name="Woyke T."/>
        </authorList>
    </citation>
    <scope>NUCLEOTIDE SEQUENCE</scope>
    <source>
        <strain evidence="2">GVMAG-M-3300023179-132</strain>
    </source>
</reference>
<sequence>MSIHENGYVVLKNVLAEDQLRCFDTNKQHNYNEIKNFIDTTFFDTIKRNVDFITKPTYTKFRYSNNNNSTDAATFHSDVYNYTGNKYQPIYTCLCYLDDTKMELIPGSHLYNRNGYSIESYNKKQTIDVKRGDVLIFYSSIHHRGIGFNTTKDRRLLQVFEVFPDDDTYVKHKDTLMCVLSSKSNMIDVINKASYYMSKNETLQNLITQFHYFLMYNDVHYKLGLMDISPWEKTNRYITYEPGKRVSYNDLKGDEELNVNIVCDNSIDTREHGRLYFYLYILYWIVTTLIIYLIYMKQTGTKSTASIRPYQKHVVGIITYAKKNIRRLF</sequence>
<proteinExistence type="predicted"/>
<dbReference type="SUPFAM" id="SSF51197">
    <property type="entry name" value="Clavaminate synthase-like"/>
    <property type="match status" value="1"/>
</dbReference>
<dbReference type="EMBL" id="MN739735">
    <property type="protein sequence ID" value="QHT23836.1"/>
    <property type="molecule type" value="Genomic_DNA"/>
</dbReference>
<feature type="transmembrane region" description="Helical" evidence="1">
    <location>
        <begin position="275"/>
        <end position="295"/>
    </location>
</feature>
<keyword evidence="1" id="KW-0472">Membrane</keyword>
<dbReference type="InterPro" id="IPR008775">
    <property type="entry name" value="Phytyl_CoA_dOase-like"/>
</dbReference>
<dbReference type="Gene3D" id="2.60.120.620">
    <property type="entry name" value="q2cbj1_9rhob like domain"/>
    <property type="match status" value="1"/>
</dbReference>
<keyword evidence="1" id="KW-1133">Transmembrane helix</keyword>
<evidence type="ECO:0000313" key="2">
    <source>
        <dbReference type="EMBL" id="QHT23836.1"/>
    </source>
</evidence>